<dbReference type="InterPro" id="IPR039448">
    <property type="entry name" value="Beta_helix"/>
</dbReference>
<keyword evidence="1" id="KW-0732">Signal</keyword>
<dbReference type="EMBL" id="CP036290">
    <property type="protein sequence ID" value="QDU86186.1"/>
    <property type="molecule type" value="Genomic_DNA"/>
</dbReference>
<feature type="chain" id="PRO_5021894933" description="Right handed beta helix domain-containing protein" evidence="1">
    <location>
        <begin position="32"/>
        <end position="654"/>
    </location>
</feature>
<evidence type="ECO:0000256" key="1">
    <source>
        <dbReference type="SAM" id="SignalP"/>
    </source>
</evidence>
<proteinExistence type="predicted"/>
<feature type="domain" description="Right handed beta helix" evidence="2">
    <location>
        <begin position="402"/>
        <end position="526"/>
    </location>
</feature>
<evidence type="ECO:0000259" key="2">
    <source>
        <dbReference type="Pfam" id="PF13229"/>
    </source>
</evidence>
<name>A0A518D3Y6_9BACT</name>
<dbReference type="InterPro" id="IPR006311">
    <property type="entry name" value="TAT_signal"/>
</dbReference>
<accession>A0A518D3Y6</accession>
<dbReference type="Proteomes" id="UP000319342">
    <property type="component" value="Chromosome"/>
</dbReference>
<reference evidence="3 4" key="1">
    <citation type="submission" date="2019-02" db="EMBL/GenBank/DDBJ databases">
        <title>Deep-cultivation of Planctomycetes and their phenomic and genomic characterization uncovers novel biology.</title>
        <authorList>
            <person name="Wiegand S."/>
            <person name="Jogler M."/>
            <person name="Boedeker C."/>
            <person name="Pinto D."/>
            <person name="Vollmers J."/>
            <person name="Rivas-Marin E."/>
            <person name="Kohn T."/>
            <person name="Peeters S.H."/>
            <person name="Heuer A."/>
            <person name="Rast P."/>
            <person name="Oberbeckmann S."/>
            <person name="Bunk B."/>
            <person name="Jeske O."/>
            <person name="Meyerdierks A."/>
            <person name="Storesund J.E."/>
            <person name="Kallscheuer N."/>
            <person name="Luecker S."/>
            <person name="Lage O.M."/>
            <person name="Pohl T."/>
            <person name="Merkel B.J."/>
            <person name="Hornburger P."/>
            <person name="Mueller R.-W."/>
            <person name="Bruemmer F."/>
            <person name="Labrenz M."/>
            <person name="Spormann A.M."/>
            <person name="Op den Camp H."/>
            <person name="Overmann J."/>
            <person name="Amann R."/>
            <person name="Jetten M.S.M."/>
            <person name="Mascher T."/>
            <person name="Medema M.H."/>
            <person name="Devos D.P."/>
            <person name="Kaster A.-K."/>
            <person name="Ovreas L."/>
            <person name="Rohde M."/>
            <person name="Galperin M.Y."/>
            <person name="Jogler C."/>
        </authorList>
    </citation>
    <scope>NUCLEOTIDE SEQUENCE [LARGE SCALE GENOMIC DNA]</scope>
    <source>
        <strain evidence="3 4">Pla163</strain>
    </source>
</reference>
<dbReference type="Pfam" id="PF13229">
    <property type="entry name" value="Beta_helix"/>
    <property type="match status" value="3"/>
</dbReference>
<dbReference type="Gene3D" id="2.160.20.10">
    <property type="entry name" value="Single-stranded right-handed beta-helix, Pectin lyase-like"/>
    <property type="match status" value="2"/>
</dbReference>
<gene>
    <name evidence="3" type="ORF">Pla163_33360</name>
</gene>
<feature type="domain" description="Right handed beta helix" evidence="2">
    <location>
        <begin position="241"/>
        <end position="394"/>
    </location>
</feature>
<dbReference type="InterPro" id="IPR006626">
    <property type="entry name" value="PbH1"/>
</dbReference>
<sequence length="654" mass="65535" precursor="true">MKIHHHTARLGRAAVLAGLALVASGLTPATAATPAAPAPAPAPASVAHVITSLPVEIQRPGSYVVAGNLDLATNGVGITITANDVVLDLGGHTLEGLASGRAGILITSGVQNVRIRNGAILGWGNAVHASFATDCRLSDLSTSDTLGTGFIVGDRFVVERCTAIDCTLNGIIVGSNSIVVDCTVTGAGLPGIVCAVPDLSDLGDGTSFIRCVSNANAGGIFAGFDTRCVDCSTSFNAPGFGISVTAGSVVTGCTSRLNDGDGIVIEPCNYAATCSEGAVIEDCVASGNTGSGINAMTLGSRVVGCVANENLERGIVVFAGSSVQASIASGNGSHGFLLPVGQPGSAVLDCLAERNGASSGGTGDGINAQAPCSIRGCTVIDSTNVGIYIGTGAAAEGVVSVVADCTVHASSGFGTGDGIFVFEGVSMERCTVSGHQVDGIDVGSASVVSHCTVTDCGVRGIFVLENGVVENTTTNANGADGLWCGPRSILTNCTARQNGGDGIVADLLSLVRNCHATRNDTGIFTGGGVVLQQCSGNENIGVGILTGNHSKLTECTANSNGTNGIQAGAYSDIRACTARINTTTGHAAIYADGFCAVRDCRVSRSFVGIYAPNGFVTGCLSELNIDSNYLGATFLGPVSDINFSTPLGAWSNQE</sequence>
<dbReference type="InterPro" id="IPR012334">
    <property type="entry name" value="Pectin_lyas_fold"/>
</dbReference>
<feature type="signal peptide" evidence="1">
    <location>
        <begin position="1"/>
        <end position="31"/>
    </location>
</feature>
<evidence type="ECO:0000313" key="4">
    <source>
        <dbReference type="Proteomes" id="UP000319342"/>
    </source>
</evidence>
<dbReference type="PROSITE" id="PS51318">
    <property type="entry name" value="TAT"/>
    <property type="match status" value="1"/>
</dbReference>
<dbReference type="SUPFAM" id="SSF51126">
    <property type="entry name" value="Pectin lyase-like"/>
    <property type="match status" value="2"/>
</dbReference>
<dbReference type="InterPro" id="IPR011050">
    <property type="entry name" value="Pectin_lyase_fold/virulence"/>
</dbReference>
<evidence type="ECO:0000313" key="3">
    <source>
        <dbReference type="EMBL" id="QDU86186.1"/>
    </source>
</evidence>
<feature type="domain" description="Right handed beta helix" evidence="2">
    <location>
        <begin position="75"/>
        <end position="192"/>
    </location>
</feature>
<keyword evidence="4" id="KW-1185">Reference proteome</keyword>
<dbReference type="AlphaFoldDB" id="A0A518D3Y6"/>
<organism evidence="3 4">
    <name type="scientific">Rohdeia mirabilis</name>
    <dbReference type="NCBI Taxonomy" id="2528008"/>
    <lineage>
        <taxon>Bacteria</taxon>
        <taxon>Pseudomonadati</taxon>
        <taxon>Planctomycetota</taxon>
        <taxon>Planctomycetia</taxon>
        <taxon>Planctomycetia incertae sedis</taxon>
        <taxon>Rohdeia</taxon>
    </lineage>
</organism>
<protein>
    <recommendedName>
        <fullName evidence="2">Right handed beta helix domain-containing protein</fullName>
    </recommendedName>
</protein>
<dbReference type="SMART" id="SM00710">
    <property type="entry name" value="PbH1"/>
    <property type="match status" value="12"/>
</dbReference>
<dbReference type="RefSeq" id="WP_419186044.1">
    <property type="nucleotide sequence ID" value="NZ_CP036290.1"/>
</dbReference>